<dbReference type="EMBL" id="AWUE01022114">
    <property type="protein sequence ID" value="OMO59497.1"/>
    <property type="molecule type" value="Genomic_DNA"/>
</dbReference>
<protein>
    <submittedName>
        <fullName evidence="1">Bacteriochlorophyll synthase</fullName>
    </submittedName>
</protein>
<name>A0A1R3GN86_9ROSI</name>
<dbReference type="Proteomes" id="UP000187203">
    <property type="component" value="Unassembled WGS sequence"/>
</dbReference>
<dbReference type="STRING" id="93759.A0A1R3GN86"/>
<accession>A0A1R3GN86</accession>
<dbReference type="AlphaFoldDB" id="A0A1R3GN86"/>
<evidence type="ECO:0000313" key="2">
    <source>
        <dbReference type="Proteomes" id="UP000187203"/>
    </source>
</evidence>
<reference evidence="2" key="1">
    <citation type="submission" date="2013-09" db="EMBL/GenBank/DDBJ databases">
        <title>Corchorus olitorius genome sequencing.</title>
        <authorList>
            <person name="Alam M."/>
            <person name="Haque M.S."/>
            <person name="Islam M.S."/>
            <person name="Emdad E.M."/>
            <person name="Islam M.M."/>
            <person name="Ahmed B."/>
            <person name="Halim A."/>
            <person name="Hossen Q.M.M."/>
            <person name="Hossain M.Z."/>
            <person name="Ahmed R."/>
            <person name="Khan M.M."/>
            <person name="Islam R."/>
            <person name="Rashid M.M."/>
            <person name="Khan S.A."/>
            <person name="Rahman M.S."/>
            <person name="Alam M."/>
            <person name="Yahiya A.S."/>
            <person name="Khan M.S."/>
            <person name="Azam M.S."/>
            <person name="Haque T."/>
            <person name="Lashkar M.Z.H."/>
            <person name="Akhand A.I."/>
            <person name="Morshed G."/>
            <person name="Roy S."/>
            <person name="Uddin K.S."/>
            <person name="Rabeya T."/>
            <person name="Hossain A.S."/>
            <person name="Chowdhury A."/>
            <person name="Snigdha A.R."/>
            <person name="Mortoza M.S."/>
            <person name="Matin S.A."/>
            <person name="Hoque S.M.E."/>
            <person name="Islam M.K."/>
            <person name="Roy D.K."/>
            <person name="Haider R."/>
            <person name="Moosa M.M."/>
            <person name="Elias S.M."/>
            <person name="Hasan A.M."/>
            <person name="Jahan S."/>
            <person name="Shafiuddin M."/>
            <person name="Mahmood N."/>
            <person name="Shommy N.S."/>
        </authorList>
    </citation>
    <scope>NUCLEOTIDE SEQUENCE [LARGE SCALE GENOMIC DNA]</scope>
    <source>
        <strain evidence="2">cv. O-4</strain>
    </source>
</reference>
<gene>
    <name evidence="1" type="ORF">COLO4_34193</name>
</gene>
<comment type="caution">
    <text evidence="1">The sequence shown here is derived from an EMBL/GenBank/DDBJ whole genome shotgun (WGS) entry which is preliminary data.</text>
</comment>
<sequence length="102" mass="11278">MVVAFSVTVIISGEIELAVNPHCKTSSYQPKAIPNKLNGKLCKLPLKFSKNVVPFGLCNRRSCSSHVRTRQFKRNSIWEHSTCYVIAVASAPSDFSVKLLSP</sequence>
<organism evidence="1 2">
    <name type="scientific">Corchorus olitorius</name>
    <dbReference type="NCBI Taxonomy" id="93759"/>
    <lineage>
        <taxon>Eukaryota</taxon>
        <taxon>Viridiplantae</taxon>
        <taxon>Streptophyta</taxon>
        <taxon>Embryophyta</taxon>
        <taxon>Tracheophyta</taxon>
        <taxon>Spermatophyta</taxon>
        <taxon>Magnoliopsida</taxon>
        <taxon>eudicotyledons</taxon>
        <taxon>Gunneridae</taxon>
        <taxon>Pentapetalae</taxon>
        <taxon>rosids</taxon>
        <taxon>malvids</taxon>
        <taxon>Malvales</taxon>
        <taxon>Malvaceae</taxon>
        <taxon>Grewioideae</taxon>
        <taxon>Apeibeae</taxon>
        <taxon>Corchorus</taxon>
    </lineage>
</organism>
<proteinExistence type="predicted"/>
<evidence type="ECO:0000313" key="1">
    <source>
        <dbReference type="EMBL" id="OMO59497.1"/>
    </source>
</evidence>
<keyword evidence="2" id="KW-1185">Reference proteome</keyword>